<dbReference type="Proteomes" id="UP000678393">
    <property type="component" value="Unassembled WGS sequence"/>
</dbReference>
<protein>
    <recommendedName>
        <fullName evidence="3">Chitin-binding type-4 domain-containing protein</fullName>
    </recommendedName>
</protein>
<keyword evidence="5" id="KW-1185">Reference proteome</keyword>
<dbReference type="Pfam" id="PF03067">
    <property type="entry name" value="LPMO_10"/>
    <property type="match status" value="1"/>
</dbReference>
<comment type="caution">
    <text evidence="4">The sequence shown here is derived from an EMBL/GenBank/DDBJ whole genome shotgun (WGS) entry which is preliminary data.</text>
</comment>
<sequence>MTSCCPNFNPITLSTSGLVRSLLLLTIVGSVRARARMVEPPMRSSYWRQDITREGISAPVNINDELLNCGGFEYQWKQRNGACGACGDKSGGIRENEYPGKYSQFPPQRTYTTRRNTAGISDSHRYNVINITIYVTANQMGHFFFRLCPYRDGPSLPFIDLEECFNSGQNLLVKDVNSTLYYPGSNSGYHDLHLEIPSNVSCQHCILQWTYVTGYREGKNGQCPPCLGCGPQEQYKNCADIQILPEGTPPVIDETGSPLLTTARPQATTLQVKPTTVPTPPISRSTTTRRSTPPTTPTTPPININATTNPGNATPCTPSADIVMCEAKDIQRLIPGMNTWCLENCKSGHCMPDFCDCYCVYPGYKIFIHPTAFDLKTTSRKPPSPTSSSAKYHCYKPTSLWSRTPGLTGWCANNCPSKWCADMCSLQVCP</sequence>
<feature type="signal peptide" evidence="2">
    <location>
        <begin position="1"/>
        <end position="33"/>
    </location>
</feature>
<evidence type="ECO:0000256" key="2">
    <source>
        <dbReference type="SAM" id="SignalP"/>
    </source>
</evidence>
<evidence type="ECO:0000313" key="5">
    <source>
        <dbReference type="Proteomes" id="UP000678393"/>
    </source>
</evidence>
<dbReference type="AlphaFoldDB" id="A0A8S4A308"/>
<evidence type="ECO:0000259" key="3">
    <source>
        <dbReference type="Pfam" id="PF03067"/>
    </source>
</evidence>
<organism evidence="4 5">
    <name type="scientific">Candidula unifasciata</name>
    <dbReference type="NCBI Taxonomy" id="100452"/>
    <lineage>
        <taxon>Eukaryota</taxon>
        <taxon>Metazoa</taxon>
        <taxon>Spiralia</taxon>
        <taxon>Lophotrochozoa</taxon>
        <taxon>Mollusca</taxon>
        <taxon>Gastropoda</taxon>
        <taxon>Heterobranchia</taxon>
        <taxon>Euthyneura</taxon>
        <taxon>Panpulmonata</taxon>
        <taxon>Eupulmonata</taxon>
        <taxon>Stylommatophora</taxon>
        <taxon>Helicina</taxon>
        <taxon>Helicoidea</taxon>
        <taxon>Geomitridae</taxon>
        <taxon>Candidula</taxon>
    </lineage>
</organism>
<gene>
    <name evidence="4" type="ORF">CUNI_LOCUS19943</name>
</gene>
<dbReference type="EMBL" id="CAJHNH020007112">
    <property type="protein sequence ID" value="CAG5134385.1"/>
    <property type="molecule type" value="Genomic_DNA"/>
</dbReference>
<keyword evidence="2" id="KW-0732">Signal</keyword>
<evidence type="ECO:0000313" key="4">
    <source>
        <dbReference type="EMBL" id="CAG5134385.1"/>
    </source>
</evidence>
<evidence type="ECO:0000256" key="1">
    <source>
        <dbReference type="SAM" id="MobiDB-lite"/>
    </source>
</evidence>
<accession>A0A8S4A308</accession>
<feature type="compositionally biased region" description="Low complexity" evidence="1">
    <location>
        <begin position="301"/>
        <end position="310"/>
    </location>
</feature>
<feature type="compositionally biased region" description="Low complexity" evidence="1">
    <location>
        <begin position="282"/>
        <end position="293"/>
    </location>
</feature>
<dbReference type="InterPro" id="IPR004302">
    <property type="entry name" value="Cellulose/chitin-bd_N"/>
</dbReference>
<reference evidence="4" key="1">
    <citation type="submission" date="2021-04" db="EMBL/GenBank/DDBJ databases">
        <authorList>
            <consortium name="Molecular Ecology Group"/>
        </authorList>
    </citation>
    <scope>NUCLEOTIDE SEQUENCE</scope>
</reference>
<name>A0A8S4A308_9EUPU</name>
<dbReference type="OrthoDB" id="64893at2759"/>
<proteinExistence type="predicted"/>
<feature type="domain" description="Chitin-binding type-4" evidence="3">
    <location>
        <begin position="36"/>
        <end position="241"/>
    </location>
</feature>
<feature type="chain" id="PRO_5035900242" description="Chitin-binding type-4 domain-containing protein" evidence="2">
    <location>
        <begin position="34"/>
        <end position="430"/>
    </location>
</feature>
<feature type="region of interest" description="Disordered" evidence="1">
    <location>
        <begin position="271"/>
        <end position="310"/>
    </location>
</feature>